<evidence type="ECO:0000313" key="3">
    <source>
        <dbReference type="Proteomes" id="UP001295423"/>
    </source>
</evidence>
<organism evidence="2 3">
    <name type="scientific">Cylindrotheca closterium</name>
    <dbReference type="NCBI Taxonomy" id="2856"/>
    <lineage>
        <taxon>Eukaryota</taxon>
        <taxon>Sar</taxon>
        <taxon>Stramenopiles</taxon>
        <taxon>Ochrophyta</taxon>
        <taxon>Bacillariophyta</taxon>
        <taxon>Bacillariophyceae</taxon>
        <taxon>Bacillariophycidae</taxon>
        <taxon>Bacillariales</taxon>
        <taxon>Bacillariaceae</taxon>
        <taxon>Cylindrotheca</taxon>
    </lineage>
</organism>
<feature type="signal peptide" evidence="1">
    <location>
        <begin position="1"/>
        <end position="22"/>
    </location>
</feature>
<keyword evidence="1" id="KW-0732">Signal</keyword>
<dbReference type="EMBL" id="CAKOGP040002169">
    <property type="protein sequence ID" value="CAJ1963950.1"/>
    <property type="molecule type" value="Genomic_DNA"/>
</dbReference>
<name>A0AAD2JM77_9STRA</name>
<evidence type="ECO:0000256" key="1">
    <source>
        <dbReference type="SAM" id="SignalP"/>
    </source>
</evidence>
<accession>A0AAD2JM77</accession>
<dbReference type="Proteomes" id="UP001295423">
    <property type="component" value="Unassembled WGS sequence"/>
</dbReference>
<comment type="caution">
    <text evidence="2">The sequence shown here is derived from an EMBL/GenBank/DDBJ whole genome shotgun (WGS) entry which is preliminary data.</text>
</comment>
<gene>
    <name evidence="2" type="ORF">CYCCA115_LOCUS20397</name>
</gene>
<sequence length="323" mass="36379">MKSRSVFLLPVALLILLLGSKTTTISVSKGCSSNKESSLSCFDHLQRADNQYVQWQRVNEKPTDRKKKALATRCPKLSWEHDTHDSSCEVNPFDPRSFLSTFRGRTLVFAGDSMSFHHCKDLQDALKGPGHGSSQVNSTYSSDPVRKGILHGCQEFKNGVLICCSWLAFSNATKERHWANLKLFSATNGIAVNVLDPSDLMVWNTGIHHTSHFAGTIDDMTSLINNTLSDWKTSKSLASVPTLWWKESYAQHFKKGHWDSWSDVQRYKTAKYKNLKRQCYDISKMSVENETGIYNEAAEPVVRSFGVPILRVYKASIPPQATL</sequence>
<proteinExistence type="predicted"/>
<dbReference type="AlphaFoldDB" id="A0AAD2JM77"/>
<reference evidence="2" key="1">
    <citation type="submission" date="2023-08" db="EMBL/GenBank/DDBJ databases">
        <authorList>
            <person name="Audoor S."/>
            <person name="Bilcke G."/>
        </authorList>
    </citation>
    <scope>NUCLEOTIDE SEQUENCE</scope>
</reference>
<feature type="chain" id="PRO_5042109209" evidence="1">
    <location>
        <begin position="23"/>
        <end position="323"/>
    </location>
</feature>
<keyword evidence="3" id="KW-1185">Reference proteome</keyword>
<evidence type="ECO:0000313" key="2">
    <source>
        <dbReference type="EMBL" id="CAJ1963950.1"/>
    </source>
</evidence>
<protein>
    <submittedName>
        <fullName evidence="2">Uncharacterized protein</fullName>
    </submittedName>
</protein>